<dbReference type="Proteomes" id="UP000001075">
    <property type="component" value="Unassembled WGS sequence"/>
</dbReference>
<name>G3GX81_CRIGR</name>
<protein>
    <submittedName>
        <fullName evidence="1">Uncharacterized protein</fullName>
    </submittedName>
</protein>
<gene>
    <name evidence="1" type="ORF">I79_002316</name>
</gene>
<accession>G3GX81</accession>
<sequence length="87" mass="9459">MCTQAIASSALEVRGHLWQLVLSPHHVGLEDGTRSIRCSGWQAHLLNHVSHLSLPTVLGGKNKFADKETVGEPTIRSKASSTQINFT</sequence>
<evidence type="ECO:0000313" key="2">
    <source>
        <dbReference type="Proteomes" id="UP000001075"/>
    </source>
</evidence>
<dbReference type="InParanoid" id="G3GX81"/>
<organism evidence="1 2">
    <name type="scientific">Cricetulus griseus</name>
    <name type="common">Chinese hamster</name>
    <name type="synonym">Cricetulus barabensis griseus</name>
    <dbReference type="NCBI Taxonomy" id="10029"/>
    <lineage>
        <taxon>Eukaryota</taxon>
        <taxon>Metazoa</taxon>
        <taxon>Chordata</taxon>
        <taxon>Craniata</taxon>
        <taxon>Vertebrata</taxon>
        <taxon>Euteleostomi</taxon>
        <taxon>Mammalia</taxon>
        <taxon>Eutheria</taxon>
        <taxon>Euarchontoglires</taxon>
        <taxon>Glires</taxon>
        <taxon>Rodentia</taxon>
        <taxon>Myomorpha</taxon>
        <taxon>Muroidea</taxon>
        <taxon>Cricetidae</taxon>
        <taxon>Cricetinae</taxon>
        <taxon>Cricetulus</taxon>
    </lineage>
</organism>
<evidence type="ECO:0000313" key="1">
    <source>
        <dbReference type="EMBL" id="EGW06178.1"/>
    </source>
</evidence>
<dbReference type="EMBL" id="JH000058">
    <property type="protein sequence ID" value="EGW06178.1"/>
    <property type="molecule type" value="Genomic_DNA"/>
</dbReference>
<reference evidence="2" key="1">
    <citation type="journal article" date="2011" name="Nat. Biotechnol.">
        <title>The genomic sequence of the Chinese hamster ovary (CHO)-K1 cell line.</title>
        <authorList>
            <person name="Xu X."/>
            <person name="Nagarajan H."/>
            <person name="Lewis N.E."/>
            <person name="Pan S."/>
            <person name="Cai Z."/>
            <person name="Liu X."/>
            <person name="Chen W."/>
            <person name="Xie M."/>
            <person name="Wang W."/>
            <person name="Hammond S."/>
            <person name="Andersen M.R."/>
            <person name="Neff N."/>
            <person name="Passarelli B."/>
            <person name="Koh W."/>
            <person name="Fan H.C."/>
            <person name="Wang J."/>
            <person name="Gui Y."/>
            <person name="Lee K.H."/>
            <person name="Betenbaugh M.J."/>
            <person name="Quake S.R."/>
            <person name="Famili I."/>
            <person name="Palsson B.O."/>
            <person name="Wang J."/>
        </authorList>
    </citation>
    <scope>NUCLEOTIDE SEQUENCE [LARGE SCALE GENOMIC DNA]</scope>
    <source>
        <strain evidence="2">CHO K1 cell line</strain>
    </source>
</reference>
<proteinExistence type="predicted"/>
<dbReference type="AlphaFoldDB" id="G3GX81"/>